<reference evidence="1 2" key="1">
    <citation type="submission" date="2024-09" db="EMBL/GenBank/DDBJ databases">
        <authorList>
            <person name="Sun Q."/>
            <person name="Mori K."/>
        </authorList>
    </citation>
    <scope>NUCLEOTIDE SEQUENCE [LARGE SCALE GENOMIC DNA]</scope>
    <source>
        <strain evidence="1 2">JCM 3143</strain>
    </source>
</reference>
<dbReference type="RefSeq" id="WP_345002532.1">
    <property type="nucleotide sequence ID" value="NZ_BAAAXV010000011.1"/>
</dbReference>
<dbReference type="Proteomes" id="UP001589532">
    <property type="component" value="Unassembled WGS sequence"/>
</dbReference>
<name>A0ABV5RWI8_9ACTN</name>
<evidence type="ECO:0000313" key="2">
    <source>
        <dbReference type="Proteomes" id="UP001589532"/>
    </source>
</evidence>
<comment type="caution">
    <text evidence="1">The sequence shown here is derived from an EMBL/GenBank/DDBJ whole genome shotgun (WGS) entry which is preliminary data.</text>
</comment>
<sequence length="109" mass="11663">MSSGVEISKTQVAQHAMMMRAHSEDYAAALRRLRERGYGCLSWGDDTGLFAAFHAEYGQCGVYGLEALAGVSQVINDTGDGLDTVNRHMADAEAANVEASAMLYGAYPI</sequence>
<protein>
    <submittedName>
        <fullName evidence="1">Uncharacterized protein</fullName>
    </submittedName>
</protein>
<keyword evidence="2" id="KW-1185">Reference proteome</keyword>
<organism evidence="1 2">
    <name type="scientific">Nonomuraea helvata</name>
    <dbReference type="NCBI Taxonomy" id="37484"/>
    <lineage>
        <taxon>Bacteria</taxon>
        <taxon>Bacillati</taxon>
        <taxon>Actinomycetota</taxon>
        <taxon>Actinomycetes</taxon>
        <taxon>Streptosporangiales</taxon>
        <taxon>Streptosporangiaceae</taxon>
        <taxon>Nonomuraea</taxon>
    </lineage>
</organism>
<dbReference type="EMBL" id="JBHMBW010000004">
    <property type="protein sequence ID" value="MFB9622923.1"/>
    <property type="molecule type" value="Genomic_DNA"/>
</dbReference>
<gene>
    <name evidence="1" type="ORF">ACFFSA_07500</name>
</gene>
<proteinExistence type="predicted"/>
<accession>A0ABV5RWI8</accession>
<evidence type="ECO:0000313" key="1">
    <source>
        <dbReference type="EMBL" id="MFB9622923.1"/>
    </source>
</evidence>